<dbReference type="InterPro" id="IPR004808">
    <property type="entry name" value="AP_endonuc_1"/>
</dbReference>
<dbReference type="SUPFAM" id="SSF56219">
    <property type="entry name" value="DNase I-like"/>
    <property type="match status" value="1"/>
</dbReference>
<feature type="site" description="Important for catalytic activity" evidence="7">
    <location>
        <position position="227"/>
    </location>
</feature>
<name>A0A6B8KFP4_9HYPH</name>
<feature type="binding site" evidence="6">
    <location>
        <position position="34"/>
    </location>
    <ligand>
        <name>Mg(2+)</name>
        <dbReference type="ChEBI" id="CHEBI:18420"/>
        <label>1</label>
    </ligand>
</feature>
<keyword evidence="10" id="KW-1185">Reference proteome</keyword>
<reference evidence="9 10" key="1">
    <citation type="submission" date="2019-11" db="EMBL/GenBank/DDBJ databases">
        <title>The genome sequence of Methylocystis heyeri.</title>
        <authorList>
            <person name="Oshkin I.Y."/>
            <person name="Miroshnikov K."/>
            <person name="Dedysh S.N."/>
        </authorList>
    </citation>
    <scope>NUCLEOTIDE SEQUENCE [LARGE SCALE GENOMIC DNA]</scope>
    <source>
        <strain evidence="9 10">H2</strain>
    </source>
</reference>
<dbReference type="Gene3D" id="3.60.10.10">
    <property type="entry name" value="Endonuclease/exonuclease/phosphatase"/>
    <property type="match status" value="1"/>
</dbReference>
<dbReference type="InterPro" id="IPR037493">
    <property type="entry name" value="ExoIII-like"/>
</dbReference>
<evidence type="ECO:0000313" key="9">
    <source>
        <dbReference type="EMBL" id="QGM45313.1"/>
    </source>
</evidence>
<feature type="binding site" evidence="6">
    <location>
        <position position="155"/>
    </location>
    <ligand>
        <name>Mg(2+)</name>
        <dbReference type="ChEBI" id="CHEBI:18420"/>
        <label>1</label>
    </ligand>
</feature>
<sequence length="266" mass="29810">MKITTWNINSVRLRMPLVVHFLKTNAPDVICLQETKCRDAEFPSSDLRALGYEHLAVNGQKGYHGVAIASKLPVRLLDKQDFCDAGHARHVAVEIDAGGAPLSLHNFYVPAGGDEPDETVNPKFAHKLGFLDEMTEWIKRERIAAGRSVLVGDLNIAPLEHDVWSHKALLKVVSHTPIEVEKLNKMFEAGEWIDSMRRFVPPQEKLYTWWSYRASDWAASDRGRRLDHVLVSQALGGALAGLQVAREARGWERPSDHVPVTVELSL</sequence>
<proteinExistence type="inferred from homology"/>
<dbReference type="InterPro" id="IPR005135">
    <property type="entry name" value="Endo/exonuclease/phosphatase"/>
</dbReference>
<dbReference type="GO" id="GO:0006281">
    <property type="term" value="P:DNA repair"/>
    <property type="evidence" value="ECO:0007669"/>
    <property type="project" value="InterPro"/>
</dbReference>
<evidence type="ECO:0000256" key="7">
    <source>
        <dbReference type="PIRSR" id="PIRSR604808-3"/>
    </source>
</evidence>
<dbReference type="GO" id="GO:0008311">
    <property type="term" value="F:double-stranded DNA 3'-5' DNA exonuclease activity"/>
    <property type="evidence" value="ECO:0007669"/>
    <property type="project" value="UniProtKB-EC"/>
</dbReference>
<feature type="active site" evidence="5">
    <location>
        <position position="108"/>
    </location>
</feature>
<dbReference type="PROSITE" id="PS00726">
    <property type="entry name" value="AP_NUCLEASE_F1_1"/>
    <property type="match status" value="1"/>
</dbReference>
<feature type="site" description="Transition state stabilizer" evidence="7">
    <location>
        <position position="155"/>
    </location>
</feature>
<dbReference type="InterPro" id="IPR036691">
    <property type="entry name" value="Endo/exonu/phosph_ase_sf"/>
</dbReference>
<dbReference type="Pfam" id="PF03372">
    <property type="entry name" value="Exo_endo_phos"/>
    <property type="match status" value="1"/>
</dbReference>
<comment type="similarity">
    <text evidence="1">Belongs to the DNA repair enzymes AP/ExoA family.</text>
</comment>
<organism evidence="9 10">
    <name type="scientific">Methylocystis heyeri</name>
    <dbReference type="NCBI Taxonomy" id="391905"/>
    <lineage>
        <taxon>Bacteria</taxon>
        <taxon>Pseudomonadati</taxon>
        <taxon>Pseudomonadota</taxon>
        <taxon>Alphaproteobacteria</taxon>
        <taxon>Hyphomicrobiales</taxon>
        <taxon>Methylocystaceae</taxon>
        <taxon>Methylocystis</taxon>
    </lineage>
</organism>
<evidence type="ECO:0000256" key="4">
    <source>
        <dbReference type="ARBA" id="ARBA00022842"/>
    </source>
</evidence>
<keyword evidence="6" id="KW-0464">Manganese</keyword>
<dbReference type="GO" id="GO:0003677">
    <property type="term" value="F:DNA binding"/>
    <property type="evidence" value="ECO:0007669"/>
    <property type="project" value="InterPro"/>
</dbReference>
<dbReference type="RefSeq" id="WP_136495596.1">
    <property type="nucleotide sequence ID" value="NZ_CP046052.1"/>
</dbReference>
<dbReference type="PANTHER" id="PTHR43250:SF2">
    <property type="entry name" value="EXODEOXYRIBONUCLEASE III"/>
    <property type="match status" value="1"/>
</dbReference>
<dbReference type="OrthoDB" id="9803914at2"/>
<dbReference type="CDD" id="cd09086">
    <property type="entry name" value="ExoIII-like_AP-endo"/>
    <property type="match status" value="1"/>
</dbReference>
<evidence type="ECO:0000256" key="3">
    <source>
        <dbReference type="ARBA" id="ARBA00022801"/>
    </source>
</evidence>
<dbReference type="EMBL" id="CP046052">
    <property type="protein sequence ID" value="QGM45313.1"/>
    <property type="molecule type" value="Genomic_DNA"/>
</dbReference>
<dbReference type="KEGG" id="mhey:H2LOC_006165"/>
<feature type="binding site" evidence="6">
    <location>
        <position position="7"/>
    </location>
    <ligand>
        <name>Mg(2+)</name>
        <dbReference type="ChEBI" id="CHEBI:18420"/>
        <label>1</label>
    </ligand>
</feature>
<feature type="binding site" evidence="6">
    <location>
        <position position="256"/>
    </location>
    <ligand>
        <name>Mg(2+)</name>
        <dbReference type="ChEBI" id="CHEBI:18420"/>
        <label>1</label>
    </ligand>
</feature>
<feature type="active site" description="Proton donor/acceptor" evidence="5">
    <location>
        <position position="153"/>
    </location>
</feature>
<dbReference type="PROSITE" id="PS51435">
    <property type="entry name" value="AP_NUCLEASE_F1_4"/>
    <property type="match status" value="1"/>
</dbReference>
<dbReference type="AlphaFoldDB" id="A0A6B8KFP4"/>
<evidence type="ECO:0000259" key="8">
    <source>
        <dbReference type="Pfam" id="PF03372"/>
    </source>
</evidence>
<keyword evidence="2 6" id="KW-0479">Metal-binding</keyword>
<dbReference type="NCBIfam" id="TIGR00195">
    <property type="entry name" value="exoDNase_III"/>
    <property type="match status" value="1"/>
</dbReference>
<keyword evidence="4 6" id="KW-0460">Magnesium</keyword>
<dbReference type="NCBIfam" id="TIGR00633">
    <property type="entry name" value="xth"/>
    <property type="match status" value="1"/>
</dbReference>
<dbReference type="EC" id="3.1.11.2" evidence="9"/>
<keyword evidence="3 9" id="KW-0378">Hydrolase</keyword>
<dbReference type="GO" id="GO:0046872">
    <property type="term" value="F:metal ion binding"/>
    <property type="evidence" value="ECO:0007669"/>
    <property type="project" value="UniProtKB-KW"/>
</dbReference>
<evidence type="ECO:0000313" key="10">
    <source>
        <dbReference type="Proteomes" id="UP000309061"/>
    </source>
</evidence>
<feature type="active site" description="Proton acceptor" evidence="5">
    <location>
        <position position="257"/>
    </location>
</feature>
<feature type="binding site" evidence="6">
    <location>
        <position position="257"/>
    </location>
    <ligand>
        <name>Mg(2+)</name>
        <dbReference type="ChEBI" id="CHEBI:18420"/>
        <label>1</label>
    </ligand>
</feature>
<comment type="cofactor">
    <cofactor evidence="6">
        <name>Mg(2+)</name>
        <dbReference type="ChEBI" id="CHEBI:18420"/>
    </cofactor>
    <cofactor evidence="6">
        <name>Mn(2+)</name>
        <dbReference type="ChEBI" id="CHEBI:29035"/>
    </cofactor>
    <text evidence="6">Probably binds two magnesium or manganese ions per subunit.</text>
</comment>
<dbReference type="InterPro" id="IPR020847">
    <property type="entry name" value="AP_endonuclease_F1_BS"/>
</dbReference>
<accession>A0A6B8KFP4</accession>
<dbReference type="GO" id="GO:0004519">
    <property type="term" value="F:endonuclease activity"/>
    <property type="evidence" value="ECO:0007669"/>
    <property type="project" value="InterPro"/>
</dbReference>
<evidence type="ECO:0000256" key="1">
    <source>
        <dbReference type="ARBA" id="ARBA00007092"/>
    </source>
</evidence>
<gene>
    <name evidence="9" type="primary">xth</name>
    <name evidence="9" type="ORF">H2LOC_006165</name>
</gene>
<dbReference type="PANTHER" id="PTHR43250">
    <property type="entry name" value="EXODEOXYRIBONUCLEASE III"/>
    <property type="match status" value="1"/>
</dbReference>
<evidence type="ECO:0000256" key="2">
    <source>
        <dbReference type="ARBA" id="ARBA00022723"/>
    </source>
</evidence>
<dbReference type="Proteomes" id="UP000309061">
    <property type="component" value="Chromosome"/>
</dbReference>
<evidence type="ECO:0000256" key="5">
    <source>
        <dbReference type="PIRSR" id="PIRSR604808-1"/>
    </source>
</evidence>
<evidence type="ECO:0000256" key="6">
    <source>
        <dbReference type="PIRSR" id="PIRSR604808-2"/>
    </source>
</evidence>
<feature type="domain" description="Endonuclease/exonuclease/phosphatase" evidence="8">
    <location>
        <begin position="5"/>
        <end position="257"/>
    </location>
</feature>
<protein>
    <submittedName>
        <fullName evidence="9">Exodeoxyribonuclease III</fullName>
        <ecNumber evidence="9">3.1.11.2</ecNumber>
    </submittedName>
</protein>
<feature type="site" description="Interaction with DNA substrate" evidence="7">
    <location>
        <position position="257"/>
    </location>
</feature>
<feature type="binding site" evidence="6">
    <location>
        <position position="153"/>
    </location>
    <ligand>
        <name>Mg(2+)</name>
        <dbReference type="ChEBI" id="CHEBI:18420"/>
        <label>1</label>
    </ligand>
</feature>